<sequence>MGRATGVETTARARRRLRSFLPPLSICAFVLWAYHPLGGDLAQHKSGRERDPDSHDSFRWNSIKPSTSLQFYPCFGKFECARLDVPLDWTASTTAQSKERAAVAITRLPAKVPVISKYYGGVVLLNPGGPGGSGVSLVLSIGSNIQKVIDTGKSKVLGHNETEGLHYDIIGFDPRGINNTTPSASCFPDDASREFWEIQNQAQGMLYHNESFPAVWGRTQAMAEGCSARLKREGVGKYMNTPVVVNDMVAMIEALGEWRDREARYLVRNTPCKTTEEAAILERTKWKKGEERLLYWGFSYGTLLGATFASMYPEKVNRLVLDGVVDAEDYYAGTWLSNLVDTDSIVGKFFAQCYEAGPERCALHSPDGIEGIRRTYHSVLEDLFLHPIPVAGNDRYGPDLITRTDAMMYIKDFLYKPMTHAVPLARIMHSLSQRNGSELSTLKQKSRHVYCRSPLCERNPYSQPCYDAGSSVFRSEVSAAVLCTDASATLLNWTAEDHFNKWHALRAQSLAFGDYWTEITMFCANWHVRPAWNFSKPDISAAKTAHPILWASNTRDPVTPLKNAMTMKERFGGSRVLVQEADGHCTLNAPSSCVARHIRNYFQDGTLPEQGLICESDKKPFDGEEVVLALGEEESGLYHAVVGISEGLRSGRGAPLL</sequence>
<comment type="similarity">
    <text evidence="1">Belongs to the peptidase S33 family.</text>
</comment>
<accession>A0A4Z1P6M5</accession>
<feature type="domain" description="AB hydrolase-1" evidence="4">
    <location>
        <begin position="122"/>
        <end position="342"/>
    </location>
</feature>
<keyword evidence="3" id="KW-1133">Transmembrane helix</keyword>
<dbReference type="OrthoDB" id="425534at2759"/>
<evidence type="ECO:0000313" key="7">
    <source>
        <dbReference type="Proteomes" id="UP000298493"/>
    </source>
</evidence>
<evidence type="ECO:0000259" key="4">
    <source>
        <dbReference type="Pfam" id="PF00561"/>
    </source>
</evidence>
<protein>
    <recommendedName>
        <fullName evidence="8">Peptidase S33 tripeptidyl aminopeptidase-like C-terminal domain-containing protein</fullName>
    </recommendedName>
</protein>
<evidence type="ECO:0000256" key="3">
    <source>
        <dbReference type="SAM" id="Phobius"/>
    </source>
</evidence>
<keyword evidence="3" id="KW-0812">Transmembrane</keyword>
<feature type="transmembrane region" description="Helical" evidence="3">
    <location>
        <begin position="20"/>
        <end position="38"/>
    </location>
</feature>
<evidence type="ECO:0000256" key="1">
    <source>
        <dbReference type="ARBA" id="ARBA00010088"/>
    </source>
</evidence>
<organism evidence="6 7">
    <name type="scientific">Venturia nashicola</name>
    <dbReference type="NCBI Taxonomy" id="86259"/>
    <lineage>
        <taxon>Eukaryota</taxon>
        <taxon>Fungi</taxon>
        <taxon>Dikarya</taxon>
        <taxon>Ascomycota</taxon>
        <taxon>Pezizomycotina</taxon>
        <taxon>Dothideomycetes</taxon>
        <taxon>Pleosporomycetidae</taxon>
        <taxon>Venturiales</taxon>
        <taxon>Venturiaceae</taxon>
        <taxon>Venturia</taxon>
    </lineage>
</organism>
<dbReference type="Proteomes" id="UP000298493">
    <property type="component" value="Unassembled WGS sequence"/>
</dbReference>
<dbReference type="Gene3D" id="3.40.50.1820">
    <property type="entry name" value="alpha/beta hydrolase"/>
    <property type="match status" value="1"/>
</dbReference>
<dbReference type="InterPro" id="IPR013595">
    <property type="entry name" value="Pept_S33_TAP-like_C"/>
</dbReference>
<name>A0A4Z1P6M5_9PEZI</name>
<dbReference type="Pfam" id="PF08386">
    <property type="entry name" value="Abhydrolase_4"/>
    <property type="match status" value="1"/>
</dbReference>
<dbReference type="SUPFAM" id="SSF53474">
    <property type="entry name" value="alpha/beta-Hydrolases"/>
    <property type="match status" value="1"/>
</dbReference>
<dbReference type="AlphaFoldDB" id="A0A4Z1P6M5"/>
<evidence type="ECO:0008006" key="8">
    <source>
        <dbReference type="Google" id="ProtNLM"/>
    </source>
</evidence>
<dbReference type="PANTHER" id="PTHR43248:SF25">
    <property type="entry name" value="AB HYDROLASE-1 DOMAIN-CONTAINING PROTEIN-RELATED"/>
    <property type="match status" value="1"/>
</dbReference>
<dbReference type="STRING" id="86259.A0A4Z1P6M5"/>
<dbReference type="InterPro" id="IPR051601">
    <property type="entry name" value="Serine_prot/Carboxylest_S33"/>
</dbReference>
<keyword evidence="2" id="KW-0378">Hydrolase</keyword>
<keyword evidence="7" id="KW-1185">Reference proteome</keyword>
<dbReference type="EMBL" id="SNSC02000005">
    <property type="protein sequence ID" value="TID24557.1"/>
    <property type="molecule type" value="Genomic_DNA"/>
</dbReference>
<evidence type="ECO:0000259" key="5">
    <source>
        <dbReference type="Pfam" id="PF08386"/>
    </source>
</evidence>
<comment type="caution">
    <text evidence="6">The sequence shown here is derived from an EMBL/GenBank/DDBJ whole genome shotgun (WGS) entry which is preliminary data.</text>
</comment>
<dbReference type="GO" id="GO:0016787">
    <property type="term" value="F:hydrolase activity"/>
    <property type="evidence" value="ECO:0007669"/>
    <property type="project" value="UniProtKB-KW"/>
</dbReference>
<feature type="domain" description="Peptidase S33 tripeptidyl aminopeptidase-like C-terminal" evidence="5">
    <location>
        <begin position="511"/>
        <end position="614"/>
    </location>
</feature>
<keyword evidence="3" id="KW-0472">Membrane</keyword>
<proteinExistence type="inferred from homology"/>
<dbReference type="PANTHER" id="PTHR43248">
    <property type="entry name" value="2-SUCCINYL-6-HYDROXY-2,4-CYCLOHEXADIENE-1-CARBOXYLATE SYNTHASE"/>
    <property type="match status" value="1"/>
</dbReference>
<evidence type="ECO:0000256" key="2">
    <source>
        <dbReference type="ARBA" id="ARBA00022801"/>
    </source>
</evidence>
<dbReference type="Pfam" id="PF00561">
    <property type="entry name" value="Abhydrolase_1"/>
    <property type="match status" value="1"/>
</dbReference>
<reference evidence="6 7" key="1">
    <citation type="submission" date="2019-04" db="EMBL/GenBank/DDBJ databases">
        <title>High contiguity whole genome sequence and gene annotation resource for two Venturia nashicola isolates.</title>
        <authorList>
            <person name="Prokchorchik M."/>
            <person name="Won K."/>
            <person name="Lee Y."/>
            <person name="Choi E.D."/>
            <person name="Segonzac C."/>
            <person name="Sohn K.H."/>
        </authorList>
    </citation>
    <scope>NUCLEOTIDE SEQUENCE [LARGE SCALE GENOMIC DNA]</scope>
    <source>
        <strain evidence="6 7">PRI2</strain>
    </source>
</reference>
<evidence type="ECO:0000313" key="6">
    <source>
        <dbReference type="EMBL" id="TID24557.1"/>
    </source>
</evidence>
<gene>
    <name evidence="6" type="ORF">E6O75_ATG02922</name>
</gene>
<dbReference type="InterPro" id="IPR029058">
    <property type="entry name" value="AB_hydrolase_fold"/>
</dbReference>
<dbReference type="InterPro" id="IPR000073">
    <property type="entry name" value="AB_hydrolase_1"/>
</dbReference>